<keyword evidence="3" id="KW-1185">Reference proteome</keyword>
<reference evidence="4" key="1">
    <citation type="submission" date="2022-11" db="UniProtKB">
        <authorList>
            <consortium name="WormBaseParasite"/>
        </authorList>
    </citation>
    <scope>IDENTIFICATION</scope>
</reference>
<dbReference type="GO" id="GO:0004252">
    <property type="term" value="F:serine-type endopeptidase activity"/>
    <property type="evidence" value="ECO:0007669"/>
    <property type="project" value="InterPro"/>
</dbReference>
<evidence type="ECO:0000259" key="2">
    <source>
        <dbReference type="Pfam" id="PF00082"/>
    </source>
</evidence>
<name>A0A914PV20_9BILA</name>
<dbReference type="GO" id="GO:0006508">
    <property type="term" value="P:proteolysis"/>
    <property type="evidence" value="ECO:0007669"/>
    <property type="project" value="InterPro"/>
</dbReference>
<dbReference type="Pfam" id="PF00082">
    <property type="entry name" value="Peptidase_S8"/>
    <property type="match status" value="1"/>
</dbReference>
<feature type="domain" description="Peptidase S8/S53" evidence="2">
    <location>
        <begin position="39"/>
        <end position="287"/>
    </location>
</feature>
<dbReference type="Proteomes" id="UP000887578">
    <property type="component" value="Unplaced"/>
</dbReference>
<keyword evidence="1" id="KW-0175">Coiled coil</keyword>
<organism evidence="3 4">
    <name type="scientific">Panagrolaimus davidi</name>
    <dbReference type="NCBI Taxonomy" id="227884"/>
    <lineage>
        <taxon>Eukaryota</taxon>
        <taxon>Metazoa</taxon>
        <taxon>Ecdysozoa</taxon>
        <taxon>Nematoda</taxon>
        <taxon>Chromadorea</taxon>
        <taxon>Rhabditida</taxon>
        <taxon>Tylenchina</taxon>
        <taxon>Panagrolaimomorpha</taxon>
        <taxon>Panagrolaimoidea</taxon>
        <taxon>Panagrolaimidae</taxon>
        <taxon>Panagrolaimus</taxon>
    </lineage>
</organism>
<dbReference type="InterPro" id="IPR036852">
    <property type="entry name" value="Peptidase_S8/S53_dom_sf"/>
</dbReference>
<proteinExistence type="predicted"/>
<dbReference type="InterPro" id="IPR000209">
    <property type="entry name" value="Peptidase_S8/S53_dom"/>
</dbReference>
<feature type="coiled-coil region" evidence="1">
    <location>
        <begin position="128"/>
        <end position="162"/>
    </location>
</feature>
<accession>A0A914PV20</accession>
<sequence>MVSEDLLKKNSDLFNRKHYIPKNPTQQPEFLKKYPNFDGRGVIIGIIDSCIDVSLPGLQKTSTGLPKIIDCIDLTGNGFVNTSTIKSMDKNNVLIGLTGRKLKIPLTWKNPTGEWHLGIKSFYELFDKEALEKIIEIREHKIKEENEALKKSVKEISNAEERNFILKYLKETENLAKDSIVLDCIVWNNGKVWNACLDTSFIGDLKNVKVLTNFKDSHEFGTFFNDVTFCLSIRKNGNLLEICATYDEHGTVIANICAGFYPNEPEKNGLAPGAQIISFDVWDARDGEYGSHRAITKAVCLNHFLFKQDFV</sequence>
<dbReference type="Gene3D" id="2.20.25.690">
    <property type="match status" value="1"/>
</dbReference>
<evidence type="ECO:0000256" key="1">
    <source>
        <dbReference type="SAM" id="Coils"/>
    </source>
</evidence>
<protein>
    <submittedName>
        <fullName evidence="4">Peptidase S8/S53 domain-containing protein</fullName>
    </submittedName>
</protein>
<dbReference type="Gene3D" id="3.40.50.200">
    <property type="entry name" value="Peptidase S8/S53 domain"/>
    <property type="match status" value="1"/>
</dbReference>
<dbReference type="WBParaSite" id="PDA_v2.g18686.t1">
    <property type="protein sequence ID" value="PDA_v2.g18686.t1"/>
    <property type="gene ID" value="PDA_v2.g18686"/>
</dbReference>
<evidence type="ECO:0000313" key="4">
    <source>
        <dbReference type="WBParaSite" id="PDA_v2.g18686.t1"/>
    </source>
</evidence>
<evidence type="ECO:0000313" key="3">
    <source>
        <dbReference type="Proteomes" id="UP000887578"/>
    </source>
</evidence>
<dbReference type="AlphaFoldDB" id="A0A914PV20"/>
<dbReference type="SUPFAM" id="SSF52743">
    <property type="entry name" value="Subtilisin-like"/>
    <property type="match status" value="1"/>
</dbReference>